<evidence type="ECO:0000256" key="2">
    <source>
        <dbReference type="ARBA" id="ARBA00007886"/>
    </source>
</evidence>
<dbReference type="Pfam" id="PF25198">
    <property type="entry name" value="Spore_GerAC_N"/>
    <property type="match status" value="1"/>
</dbReference>
<keyword evidence="4 9" id="KW-0732">Signal</keyword>
<dbReference type="RefSeq" id="WP_038559103.1">
    <property type="nucleotide sequence ID" value="NZ_CP008876.1"/>
</dbReference>
<evidence type="ECO:0000313" key="12">
    <source>
        <dbReference type="EMBL" id="AIF65973.1"/>
    </source>
</evidence>
<feature type="compositionally biased region" description="Polar residues" evidence="8">
    <location>
        <begin position="54"/>
        <end position="79"/>
    </location>
</feature>
<feature type="domain" description="Spore germination GerAC-like C-terminal" evidence="10">
    <location>
        <begin position="201"/>
        <end position="369"/>
    </location>
</feature>
<organism evidence="12 13">
    <name type="scientific">Terribacillus saccharophilus</name>
    <dbReference type="NCBI Taxonomy" id="361277"/>
    <lineage>
        <taxon>Bacteria</taxon>
        <taxon>Bacillati</taxon>
        <taxon>Bacillota</taxon>
        <taxon>Bacilli</taxon>
        <taxon>Bacillales</taxon>
        <taxon>Bacillaceae</taxon>
        <taxon>Terribacillus</taxon>
    </lineage>
</organism>
<dbReference type="OrthoDB" id="9816067at2"/>
<dbReference type="GO" id="GO:0009847">
    <property type="term" value="P:spore germination"/>
    <property type="evidence" value="ECO:0007669"/>
    <property type="project" value="InterPro"/>
</dbReference>
<feature type="domain" description="Spore germination protein N-terminal" evidence="11">
    <location>
        <begin position="20"/>
        <end position="191"/>
    </location>
</feature>
<dbReference type="GeneID" id="34221725"/>
<feature type="chain" id="PRO_5001707775" evidence="9">
    <location>
        <begin position="22"/>
        <end position="372"/>
    </location>
</feature>
<dbReference type="InterPro" id="IPR057336">
    <property type="entry name" value="GerAC_N"/>
</dbReference>
<evidence type="ECO:0000256" key="4">
    <source>
        <dbReference type="ARBA" id="ARBA00022729"/>
    </source>
</evidence>
<evidence type="ECO:0000256" key="8">
    <source>
        <dbReference type="SAM" id="MobiDB-lite"/>
    </source>
</evidence>
<dbReference type="EMBL" id="CP008876">
    <property type="protein sequence ID" value="AIF65973.1"/>
    <property type="molecule type" value="Genomic_DNA"/>
</dbReference>
<evidence type="ECO:0000313" key="13">
    <source>
        <dbReference type="Proteomes" id="UP000027980"/>
    </source>
</evidence>
<dbReference type="PANTHER" id="PTHR35789:SF1">
    <property type="entry name" value="SPORE GERMINATION PROTEIN B3"/>
    <property type="match status" value="1"/>
</dbReference>
<comment type="subcellular location">
    <subcellularLocation>
        <location evidence="1">Membrane</location>
        <topology evidence="1">Lipid-anchor</topology>
    </subcellularLocation>
</comment>
<dbReference type="Proteomes" id="UP000027980">
    <property type="component" value="Chromosome"/>
</dbReference>
<evidence type="ECO:0000256" key="5">
    <source>
        <dbReference type="ARBA" id="ARBA00023136"/>
    </source>
</evidence>
<dbReference type="HOGENOM" id="CLU_051140_1_1_9"/>
<dbReference type="InterPro" id="IPR046953">
    <property type="entry name" value="Spore_GerAC-like_C"/>
</dbReference>
<comment type="similarity">
    <text evidence="2">Belongs to the GerABKC lipoprotein family.</text>
</comment>
<dbReference type="Gene3D" id="3.30.300.210">
    <property type="entry name" value="Nutrient germinant receptor protein C, domain 3"/>
    <property type="match status" value="1"/>
</dbReference>
<dbReference type="Pfam" id="PF05504">
    <property type="entry name" value="Spore_GerAC"/>
    <property type="match status" value="1"/>
</dbReference>
<dbReference type="PROSITE" id="PS51257">
    <property type="entry name" value="PROKAR_LIPOPROTEIN"/>
    <property type="match status" value="1"/>
</dbReference>
<dbReference type="NCBIfam" id="TIGR02887">
    <property type="entry name" value="spore_ger_x_C"/>
    <property type="match status" value="1"/>
</dbReference>
<dbReference type="PANTHER" id="PTHR35789">
    <property type="entry name" value="SPORE GERMINATION PROTEIN B3"/>
    <property type="match status" value="1"/>
</dbReference>
<evidence type="ECO:0000256" key="1">
    <source>
        <dbReference type="ARBA" id="ARBA00004635"/>
    </source>
</evidence>
<evidence type="ECO:0000259" key="10">
    <source>
        <dbReference type="Pfam" id="PF05504"/>
    </source>
</evidence>
<evidence type="ECO:0000256" key="3">
    <source>
        <dbReference type="ARBA" id="ARBA00022544"/>
    </source>
</evidence>
<protein>
    <submittedName>
        <fullName evidence="12">Uncharacterized protein</fullName>
    </submittedName>
</protein>
<proteinExistence type="inferred from homology"/>
<keyword evidence="7" id="KW-0449">Lipoprotein</keyword>
<sequence length="372" mass="42053">MKKLTMILLCCILLLSGCWDAREFKEVKLGITAAYDLTDDGVYKNTILIPNVQNSSQGPGKESTQFLTSTGKTSSQSRSNIDRRLSSTYSPAQLDVVLLGSNLAKQDIYPYLDAYYRDPRMHLDCVPVVVKGSAEQALKVVPESEVRPSEYIEGIIESEVETTNSVEVSLQSIGSELYEEGEDFVLPLMEVGDAGKTVSYEGLALFHKSSYTGKDIDYDHTTLFLLMKKVKGKVARISTKLYEEKKPEPDNYTTINIEDFSSSVKSKPDKQNKVRTDIKLELTVMIQEYPQDHLSLSDLPEVKKNLEQALTDQANETIRTIQEANSDVFGIGRSMYGHYPSYWEKLDWEKDFKEIKIVPHITVNIRSRGIFR</sequence>
<keyword evidence="3" id="KW-0309">Germination</keyword>
<feature type="region of interest" description="Disordered" evidence="8">
    <location>
        <begin position="54"/>
        <end position="83"/>
    </location>
</feature>
<feature type="signal peptide" evidence="9">
    <location>
        <begin position="1"/>
        <end position="21"/>
    </location>
</feature>
<name>A0A075LNI4_9BACI</name>
<dbReference type="InterPro" id="IPR008844">
    <property type="entry name" value="Spore_GerAC-like"/>
</dbReference>
<gene>
    <name evidence="12" type="ORF">GZ22_04555</name>
</gene>
<dbReference type="KEGG" id="tap:GZ22_04555"/>
<keyword evidence="6" id="KW-0564">Palmitate</keyword>
<evidence type="ECO:0000256" key="6">
    <source>
        <dbReference type="ARBA" id="ARBA00023139"/>
    </source>
</evidence>
<accession>A0A075LNI4</accession>
<dbReference type="GO" id="GO:0016020">
    <property type="term" value="C:membrane"/>
    <property type="evidence" value="ECO:0007669"/>
    <property type="project" value="UniProtKB-SubCell"/>
</dbReference>
<evidence type="ECO:0000256" key="7">
    <source>
        <dbReference type="ARBA" id="ARBA00023288"/>
    </source>
</evidence>
<reference evidence="12 13" key="1">
    <citation type="submission" date="2014-07" db="EMBL/GenBank/DDBJ databases">
        <title>Complete genome sequence of a moderately halophilic bacterium Terribacillus aidingensis MP602, isolated from Cryptomeria fortunei in Tianmu mountain in China.</title>
        <authorList>
            <person name="Wang Y."/>
            <person name="Lu P."/>
            <person name="Zhang L."/>
        </authorList>
    </citation>
    <scope>NUCLEOTIDE SEQUENCE [LARGE SCALE GENOMIC DNA]</scope>
    <source>
        <strain evidence="12 13">MP602</strain>
    </source>
</reference>
<evidence type="ECO:0000256" key="9">
    <source>
        <dbReference type="SAM" id="SignalP"/>
    </source>
</evidence>
<evidence type="ECO:0000259" key="11">
    <source>
        <dbReference type="Pfam" id="PF25198"/>
    </source>
</evidence>
<keyword evidence="5" id="KW-0472">Membrane</keyword>
<dbReference type="InterPro" id="IPR038501">
    <property type="entry name" value="Spore_GerAC_C_sf"/>
</dbReference>
<dbReference type="AlphaFoldDB" id="A0A075LNI4"/>